<dbReference type="AlphaFoldDB" id="A0A8H8D5S7"/>
<sequence length="101" mass="11272">MIRSQVFFLFLTFKHSFSGFLRLSTCTLLQVIVCHLHCSLAAIADCFVGVCKLLFIVCHRPRNRCLTTNGQLTNVINAKEGAPCLAFVLAKLSMLARSHFP</sequence>
<reference evidence="1 2" key="1">
    <citation type="submission" date="2021-01" db="EMBL/GenBank/DDBJ databases">
        <title>Chromosome-level genome assembly of a human fungal pathogen reveals clustering of transcriptionally co-regulated genes.</title>
        <authorList>
            <person name="Voorhies M."/>
            <person name="Cohen S."/>
            <person name="Shea T.P."/>
            <person name="Petrus S."/>
            <person name="Munoz J.F."/>
            <person name="Poplawski S."/>
            <person name="Goldman W.E."/>
            <person name="Michael T."/>
            <person name="Cuomo C.A."/>
            <person name="Sil A."/>
            <person name="Beyhan S."/>
        </authorList>
    </citation>
    <scope>NUCLEOTIDE SEQUENCE [LARGE SCALE GENOMIC DNA]</scope>
    <source>
        <strain evidence="1 2">G184AR</strain>
    </source>
</reference>
<protein>
    <submittedName>
        <fullName evidence="1">Uncharacterized protein</fullName>
    </submittedName>
</protein>
<dbReference type="EMBL" id="JAEVHI010000001">
    <property type="protein sequence ID" value="KAG5302746.1"/>
    <property type="molecule type" value="Genomic_DNA"/>
</dbReference>
<dbReference type="Proteomes" id="UP000670092">
    <property type="component" value="Unassembled WGS sequence"/>
</dbReference>
<evidence type="ECO:0000313" key="1">
    <source>
        <dbReference type="EMBL" id="KAG5302746.1"/>
    </source>
</evidence>
<comment type="caution">
    <text evidence="1">The sequence shown here is derived from an EMBL/GenBank/DDBJ whole genome shotgun (WGS) entry which is preliminary data.</text>
</comment>
<proteinExistence type="predicted"/>
<name>A0A8H8D5S7_AJECA</name>
<evidence type="ECO:0000313" key="2">
    <source>
        <dbReference type="Proteomes" id="UP000670092"/>
    </source>
</evidence>
<dbReference type="VEuPathDB" id="FungiDB:I7I52_00482"/>
<gene>
    <name evidence="1" type="ORF">I7I52_00482</name>
</gene>
<organism evidence="1 2">
    <name type="scientific">Ajellomyces capsulatus</name>
    <name type="common">Darling's disease fungus</name>
    <name type="synonym">Histoplasma capsulatum</name>
    <dbReference type="NCBI Taxonomy" id="5037"/>
    <lineage>
        <taxon>Eukaryota</taxon>
        <taxon>Fungi</taxon>
        <taxon>Dikarya</taxon>
        <taxon>Ascomycota</taxon>
        <taxon>Pezizomycotina</taxon>
        <taxon>Eurotiomycetes</taxon>
        <taxon>Eurotiomycetidae</taxon>
        <taxon>Onygenales</taxon>
        <taxon>Ajellomycetaceae</taxon>
        <taxon>Histoplasma</taxon>
    </lineage>
</organism>
<accession>A0A8H8D5S7</accession>